<comment type="caution">
    <text evidence="2">The sequence shown here is derived from an EMBL/GenBank/DDBJ whole genome shotgun (WGS) entry which is preliminary data.</text>
</comment>
<protein>
    <submittedName>
        <fullName evidence="2">Uncharacterized protein</fullName>
    </submittedName>
</protein>
<dbReference type="EMBL" id="PYOC01000007">
    <property type="protein sequence ID" value="PSV45154.1"/>
    <property type="molecule type" value="Genomic_DNA"/>
</dbReference>
<dbReference type="RefSeq" id="WP_107254682.1">
    <property type="nucleotide sequence ID" value="NZ_PYOC01000007.1"/>
</dbReference>
<evidence type="ECO:0000313" key="2">
    <source>
        <dbReference type="EMBL" id="PSV45154.1"/>
    </source>
</evidence>
<dbReference type="Proteomes" id="UP000241803">
    <property type="component" value="Unassembled WGS sequence"/>
</dbReference>
<organism evidence="2 3">
    <name type="scientific">Photobacterium indicum</name>
    <dbReference type="NCBI Taxonomy" id="81447"/>
    <lineage>
        <taxon>Bacteria</taxon>
        <taxon>Pseudomonadati</taxon>
        <taxon>Pseudomonadota</taxon>
        <taxon>Gammaproteobacteria</taxon>
        <taxon>Vibrionales</taxon>
        <taxon>Vibrionaceae</taxon>
        <taxon>Photobacterium</taxon>
    </lineage>
</organism>
<name>A0A2T3L5H7_9GAMM</name>
<reference evidence="2 3" key="1">
    <citation type="submission" date="2018-03" db="EMBL/GenBank/DDBJ databases">
        <title>Whole genome sequencing of Histamine producing bacteria.</title>
        <authorList>
            <person name="Butler K."/>
        </authorList>
    </citation>
    <scope>NUCLEOTIDE SEQUENCE [LARGE SCALE GENOMIC DNA]</scope>
    <source>
        <strain evidence="2 3">ATCC 19614</strain>
    </source>
</reference>
<evidence type="ECO:0000256" key="1">
    <source>
        <dbReference type="SAM" id="MobiDB-lite"/>
    </source>
</evidence>
<accession>A0A2T3L5H7</accession>
<dbReference type="AlphaFoldDB" id="A0A2T3L5H7"/>
<keyword evidence="3" id="KW-1185">Reference proteome</keyword>
<feature type="region of interest" description="Disordered" evidence="1">
    <location>
        <begin position="16"/>
        <end position="60"/>
    </location>
</feature>
<feature type="compositionally biased region" description="Basic and acidic residues" evidence="1">
    <location>
        <begin position="42"/>
        <end position="54"/>
    </location>
</feature>
<sequence>MAFGFWLLALLSAARKRPKGTFNESEESQTENKPRNRKGRKALPEHLAREEKSYVIETPT</sequence>
<evidence type="ECO:0000313" key="3">
    <source>
        <dbReference type="Proteomes" id="UP000241803"/>
    </source>
</evidence>
<proteinExistence type="predicted"/>
<gene>
    <name evidence="2" type="ORF">C9J47_17725</name>
</gene>